<dbReference type="PANTHER" id="PTHR35010:SF2">
    <property type="entry name" value="BLL4672 PROTEIN"/>
    <property type="match status" value="1"/>
</dbReference>
<dbReference type="Gene3D" id="1.10.260.40">
    <property type="entry name" value="lambda repressor-like DNA-binding domains"/>
    <property type="match status" value="1"/>
</dbReference>
<keyword evidence="3" id="KW-1185">Reference proteome</keyword>
<dbReference type="InterPro" id="IPR010982">
    <property type="entry name" value="Lambda_DNA-bd_dom_sf"/>
</dbReference>
<dbReference type="PANTHER" id="PTHR35010">
    <property type="entry name" value="BLL4672 PROTEIN-RELATED"/>
    <property type="match status" value="1"/>
</dbReference>
<evidence type="ECO:0000259" key="1">
    <source>
        <dbReference type="Pfam" id="PF17765"/>
    </source>
</evidence>
<dbReference type="Pfam" id="PF17765">
    <property type="entry name" value="MLTR_LBD"/>
    <property type="match status" value="1"/>
</dbReference>
<dbReference type="Proteomes" id="UP001597045">
    <property type="component" value="Unassembled WGS sequence"/>
</dbReference>
<protein>
    <submittedName>
        <fullName evidence="2">Helix-turn-helix transcriptional regulator</fullName>
    </submittedName>
</protein>
<reference evidence="3" key="1">
    <citation type="journal article" date="2019" name="Int. J. Syst. Evol. Microbiol.">
        <title>The Global Catalogue of Microorganisms (GCM) 10K type strain sequencing project: providing services to taxonomists for standard genome sequencing and annotation.</title>
        <authorList>
            <consortium name="The Broad Institute Genomics Platform"/>
            <consortium name="The Broad Institute Genome Sequencing Center for Infectious Disease"/>
            <person name="Wu L."/>
            <person name="Ma J."/>
        </authorList>
    </citation>
    <scope>NUCLEOTIDE SEQUENCE [LARGE SCALE GENOMIC DNA]</scope>
    <source>
        <strain evidence="3">JCM 31486</strain>
    </source>
</reference>
<organism evidence="2 3">
    <name type="scientific">Kibdelosporangium lantanae</name>
    <dbReference type="NCBI Taxonomy" id="1497396"/>
    <lineage>
        <taxon>Bacteria</taxon>
        <taxon>Bacillati</taxon>
        <taxon>Actinomycetota</taxon>
        <taxon>Actinomycetes</taxon>
        <taxon>Pseudonocardiales</taxon>
        <taxon>Pseudonocardiaceae</taxon>
        <taxon>Kibdelosporangium</taxon>
    </lineage>
</organism>
<feature type="domain" description="MmyB-like transcription regulator ligand binding" evidence="1">
    <location>
        <begin position="68"/>
        <end position="231"/>
    </location>
</feature>
<dbReference type="Gene3D" id="3.30.450.180">
    <property type="match status" value="1"/>
</dbReference>
<proteinExistence type="predicted"/>
<evidence type="ECO:0000313" key="3">
    <source>
        <dbReference type="Proteomes" id="UP001597045"/>
    </source>
</evidence>
<feature type="non-terminal residue" evidence="2">
    <location>
        <position position="1"/>
    </location>
</feature>
<dbReference type="Pfam" id="PF13560">
    <property type="entry name" value="HTH_31"/>
    <property type="match status" value="1"/>
</dbReference>
<dbReference type="EMBL" id="JBHTIS010002802">
    <property type="protein sequence ID" value="MFD1050387.1"/>
    <property type="molecule type" value="Genomic_DNA"/>
</dbReference>
<dbReference type="CDD" id="cd00093">
    <property type="entry name" value="HTH_XRE"/>
    <property type="match status" value="1"/>
</dbReference>
<accession>A0ABW3MI79</accession>
<sequence length="241" mass="27360">RREEVAQLAGVGVTWYTWLEQGRDIKVSESVLAAVAATLRLDPHERAHLYTLAGSAQPPKAKNCFVLSPEVETMLRQLEPLPAMVANTRTDILGYNRVFGKLFDLDRIPFEDRNSLLQMCTNPDWRARLVDIEDGLPRSVANFRKAMAAHLTDSSWKGLVRRLQAESPQFAELWERHDVMGLENLTKRIRHPQVGVMSFAYTSMWFGPRSEVRMTTYTPSNEETWDMIRTLAATDLVGAAT</sequence>
<dbReference type="InterPro" id="IPR041413">
    <property type="entry name" value="MLTR_LBD"/>
</dbReference>
<name>A0ABW3MI79_9PSEU</name>
<dbReference type="InterPro" id="IPR001387">
    <property type="entry name" value="Cro/C1-type_HTH"/>
</dbReference>
<gene>
    <name evidence="2" type="ORF">ACFQ1S_35100</name>
</gene>
<evidence type="ECO:0000313" key="2">
    <source>
        <dbReference type="EMBL" id="MFD1050387.1"/>
    </source>
</evidence>
<comment type="caution">
    <text evidence="2">The sequence shown here is derived from an EMBL/GenBank/DDBJ whole genome shotgun (WGS) entry which is preliminary data.</text>
</comment>